<evidence type="ECO:0000313" key="2">
    <source>
        <dbReference type="WBParaSite" id="ES5_v2.g16274.t1"/>
    </source>
</evidence>
<evidence type="ECO:0000313" key="1">
    <source>
        <dbReference type="Proteomes" id="UP000887579"/>
    </source>
</evidence>
<reference evidence="2" key="1">
    <citation type="submission" date="2022-11" db="UniProtKB">
        <authorList>
            <consortium name="WormBaseParasite"/>
        </authorList>
    </citation>
    <scope>IDENTIFICATION</scope>
</reference>
<dbReference type="WBParaSite" id="ES5_v2.g16274.t1">
    <property type="protein sequence ID" value="ES5_v2.g16274.t1"/>
    <property type="gene ID" value="ES5_v2.g16274"/>
</dbReference>
<protein>
    <submittedName>
        <fullName evidence="2">Peptidase C2 calpain domain-containing protein</fullName>
    </submittedName>
</protein>
<dbReference type="Proteomes" id="UP000887579">
    <property type="component" value="Unplaced"/>
</dbReference>
<organism evidence="1 2">
    <name type="scientific">Panagrolaimus sp. ES5</name>
    <dbReference type="NCBI Taxonomy" id="591445"/>
    <lineage>
        <taxon>Eukaryota</taxon>
        <taxon>Metazoa</taxon>
        <taxon>Ecdysozoa</taxon>
        <taxon>Nematoda</taxon>
        <taxon>Chromadorea</taxon>
        <taxon>Rhabditida</taxon>
        <taxon>Tylenchina</taxon>
        <taxon>Panagrolaimomorpha</taxon>
        <taxon>Panagrolaimoidea</taxon>
        <taxon>Panagrolaimidae</taxon>
        <taxon>Panagrolaimus</taxon>
    </lineage>
</organism>
<proteinExistence type="predicted"/>
<accession>A0AC34FGH1</accession>
<name>A0AC34FGH1_9BILA</name>
<sequence>MSFEDFYSNFDDLEICHLGPEVFNEIAKMVRKSVFREATTWKSYLFDGKWNKKNRTAGGCITDPTFANNPQYIVTLKSDRVESDGKCTVIFAVLQKYRRELQIQGFKNHNIGFFVYKLKPGINGKQDASFFKHNRPVAQTKTFSSTREVTFRIRLPPGMYLVVPCTYKPNQEAEFLLRVFCTGGIKPP</sequence>